<organism evidence="5 6">
    <name type="scientific">Cyclocybe aegerita</name>
    <name type="common">Black poplar mushroom</name>
    <name type="synonym">Agrocybe aegerita</name>
    <dbReference type="NCBI Taxonomy" id="1973307"/>
    <lineage>
        <taxon>Eukaryota</taxon>
        <taxon>Fungi</taxon>
        <taxon>Dikarya</taxon>
        <taxon>Basidiomycota</taxon>
        <taxon>Agaricomycotina</taxon>
        <taxon>Agaricomycetes</taxon>
        <taxon>Agaricomycetidae</taxon>
        <taxon>Agaricales</taxon>
        <taxon>Agaricineae</taxon>
        <taxon>Bolbitiaceae</taxon>
        <taxon>Cyclocybe</taxon>
    </lineage>
</organism>
<dbReference type="CDD" id="cd06661">
    <property type="entry name" value="GGCT_like"/>
    <property type="match status" value="1"/>
</dbReference>
<dbReference type="Gene3D" id="3.10.490.10">
    <property type="entry name" value="Gamma-glutamyl cyclotransferase-like"/>
    <property type="match status" value="1"/>
</dbReference>
<dbReference type="PANTHER" id="PTHR31544:SF4">
    <property type="entry name" value="GAMMA-GLUTAMYLCYCLOTRANSFERASE-RELATED"/>
    <property type="match status" value="1"/>
</dbReference>
<proteinExistence type="inferred from homology"/>
<feature type="domain" description="Gamma-glutamylcyclotransferase AIG2-like" evidence="4">
    <location>
        <begin position="45"/>
        <end position="152"/>
    </location>
</feature>
<dbReference type="InterPro" id="IPR045038">
    <property type="entry name" value="AIG2-like"/>
</dbReference>
<evidence type="ECO:0000313" key="6">
    <source>
        <dbReference type="Proteomes" id="UP000467700"/>
    </source>
</evidence>
<comment type="caution">
    <text evidence="5">The sequence shown here is derived from an EMBL/GenBank/DDBJ whole genome shotgun (WGS) entry which is preliminary data.</text>
</comment>
<dbReference type="InterPro" id="IPR036568">
    <property type="entry name" value="GGCT-like_sf"/>
</dbReference>
<name>A0A8S0XRM5_CYCAE</name>
<dbReference type="PANTHER" id="PTHR31544">
    <property type="entry name" value="AIG2-LIKE PROTEIN D"/>
    <property type="match status" value="1"/>
</dbReference>
<evidence type="ECO:0000256" key="1">
    <source>
        <dbReference type="ARBA" id="ARBA00008861"/>
    </source>
</evidence>
<comment type="similarity">
    <text evidence="1">Belongs to the gamma-glutamylcyclotransferase family.</text>
</comment>
<dbReference type="OrthoDB" id="3262926at2759"/>
<evidence type="ECO:0000313" key="5">
    <source>
        <dbReference type="EMBL" id="CAA7263987.1"/>
    </source>
</evidence>
<evidence type="ECO:0000259" key="4">
    <source>
        <dbReference type="Pfam" id="PF06094"/>
    </source>
</evidence>
<dbReference type="EMBL" id="CACVBS010000042">
    <property type="protein sequence ID" value="CAA7263987.1"/>
    <property type="molecule type" value="Genomic_DNA"/>
</dbReference>
<protein>
    <recommendedName>
        <fullName evidence="3">Putative gamma-glutamylcyclotransferase</fullName>
    </recommendedName>
</protein>
<reference evidence="5 6" key="1">
    <citation type="submission" date="2020-01" db="EMBL/GenBank/DDBJ databases">
        <authorList>
            <person name="Gupta K D."/>
        </authorList>
    </citation>
    <scope>NUCLEOTIDE SEQUENCE [LARGE SCALE GENOMIC DNA]</scope>
</reference>
<keyword evidence="2" id="KW-0808">Transferase</keyword>
<dbReference type="Pfam" id="PF06094">
    <property type="entry name" value="GGACT"/>
    <property type="match status" value="1"/>
</dbReference>
<accession>A0A8S0XRM5</accession>
<evidence type="ECO:0000256" key="2">
    <source>
        <dbReference type="ARBA" id="ARBA00022679"/>
    </source>
</evidence>
<dbReference type="GO" id="GO:0016740">
    <property type="term" value="F:transferase activity"/>
    <property type="evidence" value="ECO:0007669"/>
    <property type="project" value="UniProtKB-KW"/>
</dbReference>
<evidence type="ECO:0000256" key="3">
    <source>
        <dbReference type="ARBA" id="ARBA00030602"/>
    </source>
</evidence>
<dbReference type="InterPro" id="IPR013024">
    <property type="entry name" value="GGCT-like"/>
</dbReference>
<dbReference type="AlphaFoldDB" id="A0A8S0XRM5"/>
<keyword evidence="6" id="KW-1185">Reference proteome</keyword>
<dbReference type="InterPro" id="IPR009288">
    <property type="entry name" value="AIG2-like_dom"/>
</dbReference>
<dbReference type="SUPFAM" id="SSF110857">
    <property type="entry name" value="Gamma-glutamyl cyclotransferase-like"/>
    <property type="match status" value="1"/>
</dbReference>
<dbReference type="Proteomes" id="UP000467700">
    <property type="component" value="Unassembled WGS sequence"/>
</dbReference>
<gene>
    <name evidence="5" type="ORF">AAE3_LOCUS6285</name>
</gene>
<sequence length="171" mass="19368">MTSSTTPGKTVFRFANYQVKPTLYLNPRRGQQKIASDVVRFPATLFAYGTLQVPHVLRSVLNVEKALCPAAVHGYAVKMWGPYPALVKTPGPEESTVHGMLFLVMNEEELKRLIRYETENYRLEQTEITAFYGENKSMTSPGYIFVWNGYPEALQEGVFDPTQFQQRHGSG</sequence>